<dbReference type="PANTHER" id="PTHR11561">
    <property type="entry name" value="PHOSPHOENOLPYRUVATE CARBOXYKINASE"/>
    <property type="match status" value="1"/>
</dbReference>
<dbReference type="EC" id="4.1.1.32" evidence="8"/>
<name>A0AAQ4CQI0_9CREN</name>
<keyword evidence="12" id="KW-1185">Reference proteome</keyword>
<keyword evidence="3 8" id="KW-0547">Nucleotide-binding</keyword>
<evidence type="ECO:0000256" key="8">
    <source>
        <dbReference type="HAMAP-Rule" id="MF_00452"/>
    </source>
</evidence>
<dbReference type="PANTHER" id="PTHR11561:SF0">
    <property type="entry name" value="PHOSPHOENOLPYRUVATE CARBOXYKINASE [GTP]-RELATED"/>
    <property type="match status" value="1"/>
</dbReference>
<dbReference type="InterPro" id="IPR035078">
    <property type="entry name" value="PEP_carboxykinase_GTP_N"/>
</dbReference>
<dbReference type="InterPro" id="IPR035077">
    <property type="entry name" value="PEP_carboxykinase_GTP_C"/>
</dbReference>
<dbReference type="GO" id="GO:0004613">
    <property type="term" value="F:phosphoenolpyruvate carboxykinase (GTP) activity"/>
    <property type="evidence" value="ECO:0007669"/>
    <property type="project" value="UniProtKB-UniRule"/>
</dbReference>
<dbReference type="GO" id="GO:0019543">
    <property type="term" value="P:propionate catabolic process"/>
    <property type="evidence" value="ECO:0007669"/>
    <property type="project" value="TreeGrafter"/>
</dbReference>
<feature type="binding site" evidence="8">
    <location>
        <position position="237"/>
    </location>
    <ligand>
        <name>Mn(2+)</name>
        <dbReference type="ChEBI" id="CHEBI:29035"/>
    </ligand>
</feature>
<comment type="pathway">
    <text evidence="8">Carbohydrate biosynthesis; gluconeogenesis.</text>
</comment>
<comment type="caution">
    <text evidence="8">Lacks conserved residue(s) required for the propagation of feature annotation.</text>
</comment>
<evidence type="ECO:0000256" key="2">
    <source>
        <dbReference type="ARBA" id="ARBA00022723"/>
    </source>
</evidence>
<keyword evidence="8" id="KW-0312">Gluconeogenesis</keyword>
<evidence type="ECO:0000259" key="9">
    <source>
        <dbReference type="Pfam" id="PF00821"/>
    </source>
</evidence>
<keyword evidence="2 8" id="KW-0479">Metal-binding</keyword>
<feature type="binding site" evidence="8">
    <location>
        <begin position="365"/>
        <end position="367"/>
    </location>
    <ligand>
        <name>substrate</name>
    </ligand>
</feature>
<proteinExistence type="inferred from homology"/>
<dbReference type="GO" id="GO:0046327">
    <property type="term" value="P:glycerol biosynthetic process from pyruvate"/>
    <property type="evidence" value="ECO:0007669"/>
    <property type="project" value="TreeGrafter"/>
</dbReference>
<dbReference type="KEGG" id="scas:SACC_10780"/>
<dbReference type="SUPFAM" id="SSF53795">
    <property type="entry name" value="PEP carboxykinase-like"/>
    <property type="match status" value="1"/>
</dbReference>
<sequence>MEDDLVFLKSFVSGDVIKKLKSLNNQYLIKFLTESIKLCKPESVYISLGTEEDKEYVRKKALELKEEIPLKTKGHTIHFDHPLDQARAREDTFILSDTKIPYVNTKPRDEGLKEAISLLDGSMKGREMFIGFYSLGPRGSNFQILAVQVTDSPYVIHSENILYRNAFEDFSGNKDFLKFIHSKGNLDIKKRRIIIDIQENTVYSVNTTYAGNSVGLKKLALRLTVVKAIKEGWLSEHMAIIEFEGDKGVHYFTASFPSGSGKTSTAMIGRLISDDLAFIKEINGEPRAVNPEIGVFGIIQGINEKDDPIIWEVLHKPGEVIFSNVLMTEDGDVYWEGSNLNKPERGYNYEGVWTKDNGKPASHPNARFTVPLTSFKNLDENFDNPNGVLIEGIIFGVRDYTTLVPLVEAFSWSHGIVTIGASMESARTSAVIGKTDELEFNPMAILDFMPVSLSVYLSNYLDFGKKLRKVPKVFGFNYFLKDGDRFLNSKEDKRVWVKWAVKRVEDSVDAIHTPIGLIPYFEDLQSLFEKILNKRYTKDNYEKQFTIKLRSYLEKTERILKIYSQFPDIPYEVINELKIQKTRLIDYINQYGDSVSPFKLVRQ</sequence>
<dbReference type="InterPro" id="IPR008210">
    <property type="entry name" value="PEP_carboxykinase_N"/>
</dbReference>
<dbReference type="GO" id="GO:0005525">
    <property type="term" value="F:GTP binding"/>
    <property type="evidence" value="ECO:0007669"/>
    <property type="project" value="UniProtKB-UniRule"/>
</dbReference>
<evidence type="ECO:0000256" key="4">
    <source>
        <dbReference type="ARBA" id="ARBA00022793"/>
    </source>
</evidence>
<dbReference type="GO" id="GO:0042594">
    <property type="term" value="P:response to starvation"/>
    <property type="evidence" value="ECO:0007669"/>
    <property type="project" value="TreeGrafter"/>
</dbReference>
<dbReference type="InterPro" id="IPR013035">
    <property type="entry name" value="PEP_carboxykinase_C"/>
</dbReference>
<dbReference type="GO" id="GO:0006107">
    <property type="term" value="P:oxaloacetate metabolic process"/>
    <property type="evidence" value="ECO:0007669"/>
    <property type="project" value="TreeGrafter"/>
</dbReference>
<keyword evidence="7 8" id="KW-0456">Lyase</keyword>
<feature type="binding site" evidence="8">
    <location>
        <begin position="259"/>
        <end position="264"/>
    </location>
    <ligand>
        <name>GTP</name>
        <dbReference type="ChEBI" id="CHEBI:37565"/>
    </ligand>
</feature>
<feature type="binding site" evidence="8">
    <location>
        <position position="367"/>
    </location>
    <ligand>
        <name>GTP</name>
        <dbReference type="ChEBI" id="CHEBI:37565"/>
    </ligand>
</feature>
<keyword evidence="6 8" id="KW-0464">Manganese</keyword>
<dbReference type="HAMAP" id="MF_00452">
    <property type="entry name" value="PEPCK_GTP"/>
    <property type="match status" value="1"/>
</dbReference>
<dbReference type="GO" id="GO:0005829">
    <property type="term" value="C:cytosol"/>
    <property type="evidence" value="ECO:0007669"/>
    <property type="project" value="TreeGrafter"/>
</dbReference>
<dbReference type="GeneID" id="68865822"/>
<organism evidence="11 12">
    <name type="scientific">Saccharolobus caldissimus</name>
    <dbReference type="NCBI Taxonomy" id="1702097"/>
    <lineage>
        <taxon>Archaea</taxon>
        <taxon>Thermoproteota</taxon>
        <taxon>Thermoprotei</taxon>
        <taxon>Sulfolobales</taxon>
        <taxon>Sulfolobaceae</taxon>
        <taxon>Saccharolobus</taxon>
    </lineage>
</organism>
<comment type="catalytic activity">
    <reaction evidence="8">
        <text>oxaloacetate + GTP = phosphoenolpyruvate + GDP + CO2</text>
        <dbReference type="Rhea" id="RHEA:10388"/>
        <dbReference type="ChEBI" id="CHEBI:16452"/>
        <dbReference type="ChEBI" id="CHEBI:16526"/>
        <dbReference type="ChEBI" id="CHEBI:37565"/>
        <dbReference type="ChEBI" id="CHEBI:58189"/>
        <dbReference type="ChEBI" id="CHEBI:58702"/>
        <dbReference type="EC" id="4.1.1.32"/>
    </reaction>
</comment>
<feature type="binding site" evidence="8">
    <location>
        <position position="218"/>
    </location>
    <ligand>
        <name>Mn(2+)</name>
        <dbReference type="ChEBI" id="CHEBI:29035"/>
    </ligand>
</feature>
<reference evidence="11 12" key="1">
    <citation type="journal article" date="2022" name="Microbiol. Resour. Announc.">
        <title>Complete Genome Sequence of the Hyperthermophilic and Acidophilic Archaeon Saccharolobus caldissimus Strain HS-3T.</title>
        <authorList>
            <person name="Sakai H.D."/>
            <person name="Kurosawa N."/>
        </authorList>
    </citation>
    <scope>NUCLEOTIDE SEQUENCE [LARGE SCALE GENOMIC DNA]</scope>
    <source>
        <strain evidence="11 12">JCM32116</strain>
    </source>
</reference>
<dbReference type="PIRSF" id="PIRSF001348">
    <property type="entry name" value="PEP_carboxykinase_GTP"/>
    <property type="match status" value="1"/>
</dbReference>
<feature type="binding site" evidence="8">
    <location>
        <position position="275"/>
    </location>
    <ligand>
        <name>Mn(2+)</name>
        <dbReference type="ChEBI" id="CHEBI:29035"/>
    </ligand>
</feature>
<keyword evidence="8" id="KW-0963">Cytoplasm</keyword>
<evidence type="ECO:0000256" key="5">
    <source>
        <dbReference type="ARBA" id="ARBA00023134"/>
    </source>
</evidence>
<dbReference type="Gene3D" id="3.90.228.20">
    <property type="match status" value="1"/>
</dbReference>
<gene>
    <name evidence="8" type="primary">pckG</name>
    <name evidence="11" type="ORF">SACC_10780</name>
</gene>
<accession>A0AAQ4CQI0</accession>
<feature type="binding site" evidence="8">
    <location>
        <position position="258"/>
    </location>
    <ligand>
        <name>substrate</name>
    </ligand>
</feature>
<dbReference type="RefSeq" id="WP_229572006.1">
    <property type="nucleotide sequence ID" value="NZ_AP025226.1"/>
</dbReference>
<dbReference type="GO" id="GO:0006094">
    <property type="term" value="P:gluconeogenesis"/>
    <property type="evidence" value="ECO:0007669"/>
    <property type="project" value="UniProtKB-UniRule"/>
</dbReference>
<dbReference type="Pfam" id="PF00821">
    <property type="entry name" value="PEPCK_GTP"/>
    <property type="match status" value="1"/>
</dbReference>
<feature type="active site" evidence="8">
    <location>
        <position position="260"/>
    </location>
</feature>
<evidence type="ECO:0000259" key="10">
    <source>
        <dbReference type="Pfam" id="PF17297"/>
    </source>
</evidence>
<dbReference type="AlphaFoldDB" id="A0AAQ4CQI0"/>
<feature type="domain" description="Phosphoenolpyruvate carboxykinase C-terminal P-loop" evidence="9">
    <location>
        <begin position="233"/>
        <end position="583"/>
    </location>
</feature>
<comment type="function">
    <text evidence="8">Catalyzes the conversion of oxaloacetate (OAA) to phosphoenolpyruvate (PEP), the rate-limiting step in the metabolic pathway that produces glucose from lactate and other precursors derived from the citric acid cycle.</text>
</comment>
<feature type="binding site" evidence="8">
    <location>
        <position position="87"/>
    </location>
    <ligand>
        <name>substrate</name>
    </ligand>
</feature>
<comment type="similarity">
    <text evidence="1 8">Belongs to the phosphoenolpyruvate carboxykinase [GTP] family.</text>
</comment>
<evidence type="ECO:0000256" key="3">
    <source>
        <dbReference type="ARBA" id="ARBA00022741"/>
    </source>
</evidence>
<protein>
    <recommendedName>
        <fullName evidence="8">Phosphoenolpyruvate carboxykinase [GTP]</fullName>
        <shortName evidence="8">PEP carboxykinase</shortName>
        <shortName evidence="8">PEPCK</shortName>
        <ecNumber evidence="8">4.1.1.32</ecNumber>
    </recommendedName>
    <alternativeName>
        <fullName evidence="8">GTP-dependent phosphoenolpyruvate carboxykinase</fullName>
        <shortName evidence="8">GTP-PEPCK</shortName>
    </alternativeName>
</protein>
<evidence type="ECO:0000313" key="11">
    <source>
        <dbReference type="EMBL" id="BDB98061.1"/>
    </source>
</evidence>
<dbReference type="NCBIfam" id="NF003253">
    <property type="entry name" value="PRK04210.1"/>
    <property type="match status" value="1"/>
</dbReference>
<keyword evidence="4 8" id="KW-0210">Decarboxylase</keyword>
<evidence type="ECO:0000256" key="7">
    <source>
        <dbReference type="ARBA" id="ARBA00023239"/>
    </source>
</evidence>
<comment type="cofactor">
    <cofactor evidence="8">
        <name>Mn(2+)</name>
        <dbReference type="ChEBI" id="CHEBI:29035"/>
    </cofactor>
    <text evidence="8">Binds 1 Mn(2+) ion per subunit.</text>
</comment>
<feature type="domain" description="Phosphoenolpyruvate carboxykinase GTP-utilising N-terminal" evidence="10">
    <location>
        <begin position="30"/>
        <end position="228"/>
    </location>
</feature>
<dbReference type="Proteomes" id="UP001319921">
    <property type="component" value="Chromosome"/>
</dbReference>
<evidence type="ECO:0000313" key="12">
    <source>
        <dbReference type="Proteomes" id="UP001319921"/>
    </source>
</evidence>
<feature type="binding site" evidence="8">
    <location>
        <position position="398"/>
    </location>
    <ligand>
        <name>GTP</name>
        <dbReference type="ChEBI" id="CHEBI:37565"/>
    </ligand>
</feature>
<comment type="subcellular location">
    <subcellularLocation>
        <location evidence="8">Cytoplasm</location>
    </subcellularLocation>
</comment>
<evidence type="ECO:0000256" key="6">
    <source>
        <dbReference type="ARBA" id="ARBA00023211"/>
    </source>
</evidence>
<dbReference type="EMBL" id="AP025226">
    <property type="protein sequence ID" value="BDB98061.1"/>
    <property type="molecule type" value="Genomic_DNA"/>
</dbReference>
<feature type="binding site" evidence="8">
    <location>
        <begin position="209"/>
        <end position="211"/>
    </location>
    <ligand>
        <name>substrate</name>
    </ligand>
</feature>
<dbReference type="Pfam" id="PF17297">
    <property type="entry name" value="PEPCK_N"/>
    <property type="match status" value="1"/>
</dbReference>
<dbReference type="GO" id="GO:0033993">
    <property type="term" value="P:response to lipid"/>
    <property type="evidence" value="ECO:0007669"/>
    <property type="project" value="TreeGrafter"/>
</dbReference>
<evidence type="ECO:0000256" key="1">
    <source>
        <dbReference type="ARBA" id="ARBA00005796"/>
    </source>
</evidence>
<keyword evidence="5 8" id="KW-0342">GTP-binding</keyword>
<dbReference type="GO" id="GO:0030145">
    <property type="term" value="F:manganese ion binding"/>
    <property type="evidence" value="ECO:0007669"/>
    <property type="project" value="UniProtKB-UniRule"/>
</dbReference>
<dbReference type="Gene3D" id="2.170.8.10">
    <property type="entry name" value="Phosphoenolpyruvate Carboxykinase, domain 2"/>
    <property type="match status" value="1"/>
</dbReference>
<dbReference type="InterPro" id="IPR008209">
    <property type="entry name" value="PEP_carboxykinase_GTP"/>
</dbReference>
<dbReference type="Gene3D" id="3.40.449.10">
    <property type="entry name" value="Phosphoenolpyruvate Carboxykinase, domain 1"/>
    <property type="match status" value="1"/>
</dbReference>
<dbReference type="SUPFAM" id="SSF68923">
    <property type="entry name" value="PEP carboxykinase N-terminal domain"/>
    <property type="match status" value="1"/>
</dbReference>
<dbReference type="GO" id="GO:0071333">
    <property type="term" value="P:cellular response to glucose stimulus"/>
    <property type="evidence" value="ECO:0007669"/>
    <property type="project" value="TreeGrafter"/>
</dbReference>